<dbReference type="Pfam" id="PF05199">
    <property type="entry name" value="GMC_oxred_C"/>
    <property type="match status" value="1"/>
</dbReference>
<dbReference type="SUPFAM" id="SSF51905">
    <property type="entry name" value="FAD/NAD(P)-binding domain"/>
    <property type="match status" value="1"/>
</dbReference>
<evidence type="ECO:0000256" key="3">
    <source>
        <dbReference type="ARBA" id="ARBA00022827"/>
    </source>
</evidence>
<proteinExistence type="inferred from homology"/>
<dbReference type="PANTHER" id="PTHR46056">
    <property type="entry name" value="LONG-CHAIN-ALCOHOL OXIDASE"/>
    <property type="match status" value="1"/>
</dbReference>
<dbReference type="InterPro" id="IPR036188">
    <property type="entry name" value="FAD/NAD-bd_sf"/>
</dbReference>
<evidence type="ECO:0000256" key="4">
    <source>
        <dbReference type="ARBA" id="ARBA00023002"/>
    </source>
</evidence>
<name>A0ABR6FJJ1_9BURK</name>
<evidence type="ECO:0000313" key="6">
    <source>
        <dbReference type="EMBL" id="MBB2927601.1"/>
    </source>
</evidence>
<gene>
    <name evidence="6" type="ORF">FHX59_002021</name>
</gene>
<keyword evidence="7" id="KW-1185">Reference proteome</keyword>
<comment type="similarity">
    <text evidence="1">Belongs to the GMC oxidoreductase family.</text>
</comment>
<dbReference type="PANTHER" id="PTHR46056:SF12">
    <property type="entry name" value="LONG-CHAIN-ALCOHOL OXIDASE"/>
    <property type="match status" value="1"/>
</dbReference>
<sequence>MTQTTRGAAAIASSAMGARAEKWDIPNVWICDGSLFPTVGGVNPSLAIRAVAYRTADRIKTLAAARGEL</sequence>
<evidence type="ECO:0000259" key="5">
    <source>
        <dbReference type="Pfam" id="PF05199"/>
    </source>
</evidence>
<accession>A0ABR6FJJ1</accession>
<reference evidence="6 7" key="1">
    <citation type="submission" date="2020-08" db="EMBL/GenBank/DDBJ databases">
        <title>Genomic Encyclopedia of Type Strains, Phase IV (KMG-V): Genome sequencing to study the core and pangenomes of soil and plant-associated prokaryotes.</title>
        <authorList>
            <person name="Whitman W."/>
        </authorList>
    </citation>
    <scope>NUCLEOTIDE SEQUENCE [LARGE SCALE GENOMIC DNA]</scope>
    <source>
        <strain evidence="6 7">SRMrh-85</strain>
    </source>
</reference>
<keyword evidence="4" id="KW-0560">Oxidoreductase</keyword>
<dbReference type="Gene3D" id="3.50.50.60">
    <property type="entry name" value="FAD/NAD(P)-binding domain"/>
    <property type="match status" value="1"/>
</dbReference>
<protein>
    <submittedName>
        <fullName evidence="6">Choline dehydrogenase-like flavoprotein</fullName>
    </submittedName>
</protein>
<evidence type="ECO:0000256" key="1">
    <source>
        <dbReference type="ARBA" id="ARBA00010790"/>
    </source>
</evidence>
<dbReference type="InterPro" id="IPR007867">
    <property type="entry name" value="GMC_OxRtase_C"/>
</dbReference>
<organism evidence="6 7">
    <name type="scientific">Paraburkholderia silvatlantica</name>
    <dbReference type="NCBI Taxonomy" id="321895"/>
    <lineage>
        <taxon>Bacteria</taxon>
        <taxon>Pseudomonadati</taxon>
        <taxon>Pseudomonadota</taxon>
        <taxon>Betaproteobacteria</taxon>
        <taxon>Burkholderiales</taxon>
        <taxon>Burkholderiaceae</taxon>
        <taxon>Paraburkholderia</taxon>
    </lineage>
</organism>
<evidence type="ECO:0000256" key="2">
    <source>
        <dbReference type="ARBA" id="ARBA00022630"/>
    </source>
</evidence>
<comment type="caution">
    <text evidence="6">The sequence shown here is derived from an EMBL/GenBank/DDBJ whole genome shotgun (WGS) entry which is preliminary data.</text>
</comment>
<dbReference type="EMBL" id="JACHVZ010000005">
    <property type="protein sequence ID" value="MBB2927601.1"/>
    <property type="molecule type" value="Genomic_DNA"/>
</dbReference>
<evidence type="ECO:0000313" key="7">
    <source>
        <dbReference type="Proteomes" id="UP000533533"/>
    </source>
</evidence>
<feature type="domain" description="Glucose-methanol-choline oxidoreductase C-terminal" evidence="5">
    <location>
        <begin position="18"/>
        <end position="52"/>
    </location>
</feature>
<keyword evidence="2" id="KW-0285">Flavoprotein</keyword>
<dbReference type="Proteomes" id="UP000533533">
    <property type="component" value="Unassembled WGS sequence"/>
</dbReference>
<keyword evidence="3" id="KW-0274">FAD</keyword>